<comment type="caution">
    <text evidence="3">The sequence shown here is derived from an EMBL/GenBank/DDBJ whole genome shotgun (WGS) entry which is preliminary data.</text>
</comment>
<evidence type="ECO:0000256" key="1">
    <source>
        <dbReference type="SAM" id="MobiDB-lite"/>
    </source>
</evidence>
<evidence type="ECO:0000313" key="4">
    <source>
        <dbReference type="Proteomes" id="UP000029004"/>
    </source>
</evidence>
<evidence type="ECO:0000256" key="2">
    <source>
        <dbReference type="SAM" id="Phobius"/>
    </source>
</evidence>
<proteinExistence type="predicted"/>
<dbReference type="EMBL" id="JGZP01000016">
    <property type="protein sequence ID" value="KFI95678.1"/>
    <property type="molecule type" value="Genomic_DNA"/>
</dbReference>
<dbReference type="AlphaFoldDB" id="A0A087DJH8"/>
<keyword evidence="2" id="KW-1133">Transmembrane helix</keyword>
<feature type="region of interest" description="Disordered" evidence="1">
    <location>
        <begin position="1"/>
        <end position="32"/>
    </location>
</feature>
<name>A0A087DJH8_9BIFI</name>
<evidence type="ECO:0000313" key="3">
    <source>
        <dbReference type="EMBL" id="KFI95678.1"/>
    </source>
</evidence>
<keyword evidence="2" id="KW-0472">Membrane</keyword>
<reference evidence="3 4" key="1">
    <citation type="submission" date="2014-03" db="EMBL/GenBank/DDBJ databases">
        <title>Genomics of Bifidobacteria.</title>
        <authorList>
            <person name="Ventura M."/>
            <person name="Milani C."/>
            <person name="Lugli G.A."/>
        </authorList>
    </citation>
    <scope>NUCLEOTIDE SEQUENCE [LARGE SCALE GENOMIC DNA]</scope>
    <source>
        <strain evidence="3 4">DSM 23968</strain>
    </source>
</reference>
<keyword evidence="2" id="KW-0812">Transmembrane</keyword>
<dbReference type="eggNOG" id="ENOG50309YI">
    <property type="taxonomic scope" value="Bacteria"/>
</dbReference>
<organism evidence="3 4">
    <name type="scientific">Bifidobacterium stellenboschense</name>
    <dbReference type="NCBI Taxonomy" id="762211"/>
    <lineage>
        <taxon>Bacteria</taxon>
        <taxon>Bacillati</taxon>
        <taxon>Actinomycetota</taxon>
        <taxon>Actinomycetes</taxon>
        <taxon>Bifidobacteriales</taxon>
        <taxon>Bifidobacteriaceae</taxon>
        <taxon>Bifidobacterium</taxon>
    </lineage>
</organism>
<gene>
    <name evidence="3" type="ORF">BSTEL_0484</name>
</gene>
<dbReference type="Proteomes" id="UP000029004">
    <property type="component" value="Unassembled WGS sequence"/>
</dbReference>
<accession>A0A087DJH8</accession>
<keyword evidence="4" id="KW-1185">Reference proteome</keyword>
<feature type="transmembrane region" description="Helical" evidence="2">
    <location>
        <begin position="65"/>
        <end position="83"/>
    </location>
</feature>
<protein>
    <submittedName>
        <fullName evidence="3">Uncharacterized protein</fullName>
    </submittedName>
</protein>
<sequence>MLGRMSEAQGSKQQPRSHPRADENTDENGLKPVSAKTRTVTIIATVIGLVVVFLALGFFVHWGLAAIFAIIMIPGAISMAIVARHPEKTGGRSMFGVSNPNTLLEPFTGKRK</sequence>
<feature type="transmembrane region" description="Helical" evidence="2">
    <location>
        <begin position="40"/>
        <end position="59"/>
    </location>
</feature>